<feature type="compositionally biased region" description="Basic and acidic residues" evidence="1">
    <location>
        <begin position="44"/>
        <end position="53"/>
    </location>
</feature>
<feature type="region of interest" description="Disordered" evidence="1">
    <location>
        <begin position="44"/>
        <end position="63"/>
    </location>
</feature>
<sequence length="86" mass="9632">MPFTTNGKRDYKKELAWEKSSKPSRVKDRAKRNSARKAVGLKVGDSRQVDHKKPLVNGGTNARSNLRVVSAKSNLTKEALRKKRGV</sequence>
<reference evidence="2" key="1">
    <citation type="submission" date="2020-04" db="EMBL/GenBank/DDBJ databases">
        <authorList>
            <person name="Chiriac C."/>
            <person name="Salcher M."/>
            <person name="Ghai R."/>
            <person name="Kavagutti S V."/>
        </authorList>
    </citation>
    <scope>NUCLEOTIDE SEQUENCE</scope>
</reference>
<feature type="compositionally biased region" description="Basic and acidic residues" evidence="1">
    <location>
        <begin position="7"/>
        <end position="27"/>
    </location>
</feature>
<name>A0A6J5M187_9CAUD</name>
<dbReference type="CDD" id="cd00085">
    <property type="entry name" value="HNHc"/>
    <property type="match status" value="1"/>
</dbReference>
<accession>A0A6J5M187</accession>
<organism evidence="2">
    <name type="scientific">uncultured Caudovirales phage</name>
    <dbReference type="NCBI Taxonomy" id="2100421"/>
    <lineage>
        <taxon>Viruses</taxon>
        <taxon>Duplodnaviria</taxon>
        <taxon>Heunggongvirae</taxon>
        <taxon>Uroviricota</taxon>
        <taxon>Caudoviricetes</taxon>
        <taxon>Peduoviridae</taxon>
        <taxon>Maltschvirus</taxon>
        <taxon>Maltschvirus maltsch</taxon>
    </lineage>
</organism>
<protein>
    <submittedName>
        <fullName evidence="2">HNHc domain containing protein</fullName>
    </submittedName>
</protein>
<proteinExistence type="predicted"/>
<evidence type="ECO:0000313" key="2">
    <source>
        <dbReference type="EMBL" id="CAB4139253.1"/>
    </source>
</evidence>
<feature type="region of interest" description="Disordered" evidence="1">
    <location>
        <begin position="1"/>
        <end position="35"/>
    </location>
</feature>
<dbReference type="EMBL" id="LR796361">
    <property type="protein sequence ID" value="CAB4139253.1"/>
    <property type="molecule type" value="Genomic_DNA"/>
</dbReference>
<evidence type="ECO:0000256" key="1">
    <source>
        <dbReference type="SAM" id="MobiDB-lite"/>
    </source>
</evidence>
<gene>
    <name evidence="2" type="ORF">UFOVP342_22</name>
</gene>
<dbReference type="InterPro" id="IPR003615">
    <property type="entry name" value="HNH_nuc"/>
</dbReference>